<dbReference type="EMBL" id="KV891678">
    <property type="protein sequence ID" value="OON22810.1"/>
    <property type="molecule type" value="Genomic_DNA"/>
</dbReference>
<dbReference type="Proteomes" id="UP000243686">
    <property type="component" value="Unassembled WGS sequence"/>
</dbReference>
<keyword evidence="1" id="KW-0175">Coiled coil</keyword>
<name>A0A1S8X7V4_OPIVI</name>
<reference evidence="3 4" key="1">
    <citation type="submission" date="2015-03" db="EMBL/GenBank/DDBJ databases">
        <title>Draft genome of the nematode, Opisthorchis viverrini.</title>
        <authorList>
            <person name="Mitreva M."/>
        </authorList>
    </citation>
    <scope>NUCLEOTIDE SEQUENCE [LARGE SCALE GENOMIC DNA]</scope>
    <source>
        <strain evidence="3">Khon Kaen</strain>
    </source>
</reference>
<dbReference type="Pfam" id="PF21007">
    <property type="entry name" value="FBF1"/>
    <property type="match status" value="1"/>
</dbReference>
<organism evidence="3 4">
    <name type="scientific">Opisthorchis viverrini</name>
    <name type="common">Southeast Asian liver fluke</name>
    <dbReference type="NCBI Taxonomy" id="6198"/>
    <lineage>
        <taxon>Eukaryota</taxon>
        <taxon>Metazoa</taxon>
        <taxon>Spiralia</taxon>
        <taxon>Lophotrochozoa</taxon>
        <taxon>Platyhelminthes</taxon>
        <taxon>Trematoda</taxon>
        <taxon>Digenea</taxon>
        <taxon>Opisthorchiida</taxon>
        <taxon>Opisthorchiata</taxon>
        <taxon>Opisthorchiidae</taxon>
        <taxon>Opisthorchis</taxon>
    </lineage>
</organism>
<dbReference type="Gene3D" id="1.10.287.1490">
    <property type="match status" value="1"/>
</dbReference>
<evidence type="ECO:0000313" key="4">
    <source>
        <dbReference type="Proteomes" id="UP000243686"/>
    </source>
</evidence>
<protein>
    <recommendedName>
        <fullName evidence="2">Fas-binding factor 1 C-terminal domain-containing protein</fullName>
    </recommendedName>
</protein>
<dbReference type="AlphaFoldDB" id="A0A1S8X7V4"/>
<evidence type="ECO:0000313" key="3">
    <source>
        <dbReference type="EMBL" id="OON22810.1"/>
    </source>
</evidence>
<feature type="domain" description="Fas-binding factor 1 C-terminal" evidence="2">
    <location>
        <begin position="13"/>
        <end position="176"/>
    </location>
</feature>
<evidence type="ECO:0000256" key="1">
    <source>
        <dbReference type="SAM" id="Coils"/>
    </source>
</evidence>
<accession>A0A1S8X7V4</accession>
<keyword evidence="4" id="KW-1185">Reference proteome</keyword>
<gene>
    <name evidence="3" type="ORF">X801_01284</name>
</gene>
<feature type="coiled-coil region" evidence="1">
    <location>
        <begin position="21"/>
        <end position="149"/>
    </location>
</feature>
<proteinExistence type="predicted"/>
<dbReference type="InterPro" id="IPR049390">
    <property type="entry name" value="FBF1_C"/>
</dbReference>
<sequence length="239" mass="27881">MPYAKKSLFDGYEKESIDAAKQKLGAERRHLDEQVNKLRIDEVKLEETRRQLDIVRCDLVREQEELNERNRYLTEQATELARRSDTVSNSEKELTEAQLRLERLKQEQNKGLAELQAREERLHESERKMNMERKEVARQHAELVQLRQQATGRLPSVCANCRVPVREHNASTQKTTFGRRDVREDITRTEQLNRCTVLGSRATISTKNQASNSRFVHTVKCQKVVRVENLLPKFLSGLT</sequence>
<evidence type="ECO:0000259" key="2">
    <source>
        <dbReference type="Pfam" id="PF21007"/>
    </source>
</evidence>